<dbReference type="PANTHER" id="PTHR24320">
    <property type="entry name" value="RETINOL DEHYDROGENASE"/>
    <property type="match status" value="1"/>
</dbReference>
<comment type="similarity">
    <text evidence="1 3">Belongs to the short-chain dehydrogenases/reductases (SDR) family.</text>
</comment>
<evidence type="ECO:0000313" key="5">
    <source>
        <dbReference type="Proteomes" id="UP000283090"/>
    </source>
</evidence>
<gene>
    <name evidence="4" type="ORF">DFL_006431</name>
</gene>
<protein>
    <submittedName>
        <fullName evidence="4">Uncharacterized protein</fullName>
    </submittedName>
</protein>
<dbReference type="Gene3D" id="3.40.50.720">
    <property type="entry name" value="NAD(P)-binding Rossmann-like Domain"/>
    <property type="match status" value="1"/>
</dbReference>
<evidence type="ECO:0000256" key="3">
    <source>
        <dbReference type="RuleBase" id="RU000363"/>
    </source>
</evidence>
<dbReference type="PRINTS" id="PR00080">
    <property type="entry name" value="SDRFAMILY"/>
</dbReference>
<dbReference type="EMBL" id="SAEB01000007">
    <property type="protein sequence ID" value="RVD84702.1"/>
    <property type="molecule type" value="Genomic_DNA"/>
</dbReference>
<dbReference type="Proteomes" id="UP000283090">
    <property type="component" value="Unassembled WGS sequence"/>
</dbReference>
<dbReference type="InterPro" id="IPR036291">
    <property type="entry name" value="NAD(P)-bd_dom_sf"/>
</dbReference>
<dbReference type="InterPro" id="IPR002347">
    <property type="entry name" value="SDR_fam"/>
</dbReference>
<comment type="caution">
    <text evidence="4">The sequence shown here is derived from an EMBL/GenBank/DDBJ whole genome shotgun (WGS) entry which is preliminary data.</text>
</comment>
<dbReference type="RefSeq" id="XP_067490246.1">
    <property type="nucleotide sequence ID" value="XM_067635859.1"/>
</dbReference>
<dbReference type="VEuPathDB" id="FungiDB:DFL_006431"/>
<keyword evidence="2" id="KW-0560">Oxidoreductase</keyword>
<dbReference type="PANTHER" id="PTHR24320:SF283">
    <property type="entry name" value="RETINOL DEHYDROGENASE 11"/>
    <property type="match status" value="1"/>
</dbReference>
<dbReference type="OrthoDB" id="191139at2759"/>
<sequence length="318" mass="34091">MADKFDWSTTGEEAVQEFASLITGKTILITGVASGSLGGAAALALAKAQPKLIILHARSEDKIAPIAKEVQGEGVPTKNVVMDLASLASVRKAAETVISWSDVKIDVIINCAGVMATPYGKTEDGFEQQFGINHLSHFLFTNLLLKAGKVANGGRIVNVSSGAHMILGKGIRWDDINFSDGAKYDKYESYGQSKTANVLYSVALADKLKSNTILSFSLTPGIINTNLGRHQSEDDIATLMKHVQNAFKGTPTNLEYRTLSQGISTQIVAAFSPLIADENGGYLVDCQIRPAAPYASSLENANRLWTLSEDMVGENFSF</sequence>
<dbReference type="STRING" id="97331.A0A437A0Z2"/>
<keyword evidence="5" id="KW-1185">Reference proteome</keyword>
<reference evidence="4 5" key="1">
    <citation type="submission" date="2019-01" db="EMBL/GenBank/DDBJ databases">
        <title>Intercellular communication is required for trap formation in the nematode-trapping fungus Duddingtonia flagrans.</title>
        <authorList>
            <person name="Youssar L."/>
            <person name="Wernet V."/>
            <person name="Hensel N."/>
            <person name="Hildebrandt H.-G."/>
            <person name="Fischer R."/>
        </authorList>
    </citation>
    <scope>NUCLEOTIDE SEQUENCE [LARGE SCALE GENOMIC DNA]</scope>
    <source>
        <strain evidence="4 5">CBS H-5679</strain>
    </source>
</reference>
<evidence type="ECO:0000313" key="4">
    <source>
        <dbReference type="EMBL" id="RVD84702.1"/>
    </source>
</evidence>
<dbReference type="AlphaFoldDB" id="A0A437A0Z2"/>
<dbReference type="SUPFAM" id="SSF51735">
    <property type="entry name" value="NAD(P)-binding Rossmann-fold domains"/>
    <property type="match status" value="1"/>
</dbReference>
<dbReference type="GO" id="GO:0016491">
    <property type="term" value="F:oxidoreductase activity"/>
    <property type="evidence" value="ECO:0007669"/>
    <property type="project" value="UniProtKB-KW"/>
</dbReference>
<dbReference type="Pfam" id="PF00106">
    <property type="entry name" value="adh_short"/>
    <property type="match status" value="1"/>
</dbReference>
<evidence type="ECO:0000256" key="2">
    <source>
        <dbReference type="ARBA" id="ARBA00023002"/>
    </source>
</evidence>
<accession>A0A437A0Z2</accession>
<name>A0A437A0Z2_ARTFL</name>
<evidence type="ECO:0000256" key="1">
    <source>
        <dbReference type="ARBA" id="ARBA00006484"/>
    </source>
</evidence>
<dbReference type="GeneID" id="93588742"/>
<organism evidence="4 5">
    <name type="scientific">Arthrobotrys flagrans</name>
    <name type="common">Nematode-trapping fungus</name>
    <name type="synonym">Trichothecium flagrans</name>
    <dbReference type="NCBI Taxonomy" id="97331"/>
    <lineage>
        <taxon>Eukaryota</taxon>
        <taxon>Fungi</taxon>
        <taxon>Dikarya</taxon>
        <taxon>Ascomycota</taxon>
        <taxon>Pezizomycotina</taxon>
        <taxon>Orbiliomycetes</taxon>
        <taxon>Orbiliales</taxon>
        <taxon>Orbiliaceae</taxon>
        <taxon>Arthrobotrys</taxon>
    </lineage>
</organism>
<proteinExistence type="inferred from homology"/>
<dbReference type="PRINTS" id="PR00081">
    <property type="entry name" value="GDHRDH"/>
</dbReference>